<dbReference type="PIRSF" id="PIRSF016184">
    <property type="entry name" value="PhzC_PhzF"/>
    <property type="match status" value="1"/>
</dbReference>
<reference evidence="2 3" key="1">
    <citation type="submission" date="2023-08" db="EMBL/GenBank/DDBJ databases">
        <title>Rhodoferax potami sp. nov. and Rhodoferax mekongensis sp. nov., isolated from the Mekong River in Thailand.</title>
        <authorList>
            <person name="Kitikhun S."/>
            <person name="Charoenyingcharoen P."/>
            <person name="Siriarchawattana P."/>
            <person name="Likhitrattanapisal S."/>
            <person name="Nilsakha T."/>
            <person name="Chanpet A."/>
            <person name="Rattanawaree P."/>
            <person name="Ingsriswang S."/>
        </authorList>
    </citation>
    <scope>NUCLEOTIDE SEQUENCE [LARGE SCALE GENOMIC DNA]</scope>
    <source>
        <strain evidence="2 3">TBRC 17660</strain>
    </source>
</reference>
<dbReference type="Proteomes" id="UP001321700">
    <property type="component" value="Unassembled WGS sequence"/>
</dbReference>
<protein>
    <submittedName>
        <fullName evidence="2">PhzF family phenazine biosynthesis protein</fullName>
    </submittedName>
</protein>
<comment type="similarity">
    <text evidence="1">Belongs to the PhzF family.</text>
</comment>
<dbReference type="PANTHER" id="PTHR13774">
    <property type="entry name" value="PHENAZINE BIOSYNTHESIS PROTEIN"/>
    <property type="match status" value="1"/>
</dbReference>
<accession>A0ABU3KKZ2</accession>
<evidence type="ECO:0000256" key="1">
    <source>
        <dbReference type="ARBA" id="ARBA00008270"/>
    </source>
</evidence>
<dbReference type="PANTHER" id="PTHR13774:SF32">
    <property type="entry name" value="ANTISENSE-ENHANCING SEQUENCE 1"/>
    <property type="match status" value="1"/>
</dbReference>
<dbReference type="SUPFAM" id="SSF54506">
    <property type="entry name" value="Diaminopimelate epimerase-like"/>
    <property type="match status" value="1"/>
</dbReference>
<sequence>MTPRAYQQVDVFTRIPYLGNALGVVMDGSGLSDEEMQAFARWTNLSETTFLLPPSPAAAAQGADYRVRIFTPADELPFAGHPTLGSCHAWLQAGGASKVAGTIVQECAKGLVKLKRDDTRLAFAAPSLQRSTPDSALIARVASGLGLRAEQVRAAQWLDNGPVWLGLLLDSMDTVLDLRPDHSALKGLARGIGVAGMDVAPAAPDLIVRSNREARAFGGSSSSSAATLDDPPSIEVRFFADDIGVTEDPVTGSFNASLAQWLIADGIAPARYVAAQGTCIGRAGRVFIEQDAQGQVWVGGDSVTCIEGKVTL</sequence>
<proteinExistence type="inferred from homology"/>
<dbReference type="EMBL" id="JAVBIK010000001">
    <property type="protein sequence ID" value="MDT7518454.1"/>
    <property type="molecule type" value="Genomic_DNA"/>
</dbReference>
<dbReference type="NCBIfam" id="TIGR00654">
    <property type="entry name" value="PhzF_family"/>
    <property type="match status" value="1"/>
</dbReference>
<keyword evidence="3" id="KW-1185">Reference proteome</keyword>
<comment type="caution">
    <text evidence="2">The sequence shown here is derived from an EMBL/GenBank/DDBJ whole genome shotgun (WGS) entry which is preliminary data.</text>
</comment>
<dbReference type="RefSeq" id="WP_313874212.1">
    <property type="nucleotide sequence ID" value="NZ_JAVBIK010000001.1"/>
</dbReference>
<dbReference type="InterPro" id="IPR003719">
    <property type="entry name" value="Phenazine_PhzF-like"/>
</dbReference>
<organism evidence="2 3">
    <name type="scientific">Rhodoferax potami</name>
    <dbReference type="NCBI Taxonomy" id="3068338"/>
    <lineage>
        <taxon>Bacteria</taxon>
        <taxon>Pseudomonadati</taxon>
        <taxon>Pseudomonadota</taxon>
        <taxon>Betaproteobacteria</taxon>
        <taxon>Burkholderiales</taxon>
        <taxon>Comamonadaceae</taxon>
        <taxon>Rhodoferax</taxon>
    </lineage>
</organism>
<gene>
    <name evidence="2" type="ORF">RAE19_06985</name>
</gene>
<dbReference type="Pfam" id="PF02567">
    <property type="entry name" value="PhzC-PhzF"/>
    <property type="match status" value="1"/>
</dbReference>
<evidence type="ECO:0000313" key="3">
    <source>
        <dbReference type="Proteomes" id="UP001321700"/>
    </source>
</evidence>
<evidence type="ECO:0000313" key="2">
    <source>
        <dbReference type="EMBL" id="MDT7518454.1"/>
    </source>
</evidence>
<name>A0ABU3KKZ2_9BURK</name>
<dbReference type="Gene3D" id="3.10.310.10">
    <property type="entry name" value="Diaminopimelate Epimerase, Chain A, domain 1"/>
    <property type="match status" value="2"/>
</dbReference>